<dbReference type="Proteomes" id="UP000647241">
    <property type="component" value="Unassembled WGS sequence"/>
</dbReference>
<feature type="domain" description="SnoaL-like" evidence="1">
    <location>
        <begin position="22"/>
        <end position="140"/>
    </location>
</feature>
<sequence length="159" mass="18342">MSPVQTAVTGSEFLGERREPLEALAEFYCALNARDMALMEAQWGASPSAEMDNPLGGIRRGWDDIRAVYEKLFAAPREYRFEFWDYTLHRQGEVFWVVGRERGYLETAEGRMELAIRTSRLFRWDGVRWRQVHHHGSIEYPEMLAAYQAAVLGKVSVPV</sequence>
<dbReference type="Gene3D" id="3.10.450.50">
    <property type="match status" value="1"/>
</dbReference>
<dbReference type="AlphaFoldDB" id="A0A917LYN1"/>
<gene>
    <name evidence="2" type="ORF">GCM10011585_05390</name>
</gene>
<reference evidence="2" key="1">
    <citation type="journal article" date="2014" name="Int. J. Syst. Evol. Microbiol.">
        <title>Complete genome sequence of Corynebacterium casei LMG S-19264T (=DSM 44701T), isolated from a smear-ripened cheese.</title>
        <authorList>
            <consortium name="US DOE Joint Genome Institute (JGI-PGF)"/>
            <person name="Walter F."/>
            <person name="Albersmeier A."/>
            <person name="Kalinowski J."/>
            <person name="Ruckert C."/>
        </authorList>
    </citation>
    <scope>NUCLEOTIDE SEQUENCE</scope>
    <source>
        <strain evidence="2">CGMCC 1.12997</strain>
    </source>
</reference>
<proteinExistence type="predicted"/>
<dbReference type="InterPro" id="IPR032710">
    <property type="entry name" value="NTF2-like_dom_sf"/>
</dbReference>
<evidence type="ECO:0000259" key="1">
    <source>
        <dbReference type="Pfam" id="PF13474"/>
    </source>
</evidence>
<protein>
    <recommendedName>
        <fullName evidence="1">SnoaL-like domain-containing protein</fullName>
    </recommendedName>
</protein>
<reference evidence="2" key="2">
    <citation type="submission" date="2020-09" db="EMBL/GenBank/DDBJ databases">
        <authorList>
            <person name="Sun Q."/>
            <person name="Zhou Y."/>
        </authorList>
    </citation>
    <scope>NUCLEOTIDE SEQUENCE</scope>
    <source>
        <strain evidence="2">CGMCC 1.12997</strain>
    </source>
</reference>
<dbReference type="Pfam" id="PF13474">
    <property type="entry name" value="SnoaL_3"/>
    <property type="match status" value="1"/>
</dbReference>
<evidence type="ECO:0000313" key="3">
    <source>
        <dbReference type="Proteomes" id="UP000647241"/>
    </source>
</evidence>
<organism evidence="2 3">
    <name type="scientific">Edaphobacter dinghuensis</name>
    <dbReference type="NCBI Taxonomy" id="1560005"/>
    <lineage>
        <taxon>Bacteria</taxon>
        <taxon>Pseudomonadati</taxon>
        <taxon>Acidobacteriota</taxon>
        <taxon>Terriglobia</taxon>
        <taxon>Terriglobales</taxon>
        <taxon>Acidobacteriaceae</taxon>
        <taxon>Edaphobacter</taxon>
    </lineage>
</organism>
<keyword evidence="3" id="KW-1185">Reference proteome</keyword>
<accession>A0A917LYN1</accession>
<dbReference type="EMBL" id="BMGT01000001">
    <property type="protein sequence ID" value="GGG66476.1"/>
    <property type="molecule type" value="Genomic_DNA"/>
</dbReference>
<evidence type="ECO:0000313" key="2">
    <source>
        <dbReference type="EMBL" id="GGG66476.1"/>
    </source>
</evidence>
<dbReference type="InterPro" id="IPR037401">
    <property type="entry name" value="SnoaL-like"/>
</dbReference>
<name>A0A917LYN1_9BACT</name>
<dbReference type="SUPFAM" id="SSF54427">
    <property type="entry name" value="NTF2-like"/>
    <property type="match status" value="1"/>
</dbReference>
<comment type="caution">
    <text evidence="2">The sequence shown here is derived from an EMBL/GenBank/DDBJ whole genome shotgun (WGS) entry which is preliminary data.</text>
</comment>